<keyword evidence="7" id="KW-0804">Transcription</keyword>
<evidence type="ECO:0000256" key="5">
    <source>
        <dbReference type="ARBA" id="ARBA00023015"/>
    </source>
</evidence>
<keyword evidence="8" id="KW-0675">Receptor</keyword>
<sequence length="221" mass="24672">MMMSNRPLKRRALNLLEPDHLLLDSMTPSTSSVESVGSTTVSSPGANSDGFQSACPICGDGAWNKHFGVLCCNACAAFFRRTVALRKTYLCVRGKRCDVVSGEPRHMCKFCRFQRCIWNGMCINCELTFLTVTFRLEELVVCLQNNGYRSILANLIHSKMLADQYRSSYGPYAQPDIAARSSSAPPAKLPKFPVDERQTHSEDIKMEINYDSNQNIDVVSV</sequence>
<dbReference type="PROSITE" id="PS00031">
    <property type="entry name" value="NUCLEAR_REC_DBD_1"/>
    <property type="match status" value="1"/>
</dbReference>
<keyword evidence="6" id="KW-0238">DNA-binding</keyword>
<dbReference type="CDD" id="cd06960">
    <property type="entry name" value="NR_DBD_HNF4A"/>
    <property type="match status" value="1"/>
</dbReference>
<evidence type="ECO:0000313" key="12">
    <source>
        <dbReference type="Proteomes" id="UP000095284"/>
    </source>
</evidence>
<reference evidence="13" key="1">
    <citation type="submission" date="2016-11" db="UniProtKB">
        <authorList>
            <consortium name="WormBaseParasite"/>
        </authorList>
    </citation>
    <scope>IDENTIFICATION</scope>
</reference>
<comment type="subcellular location">
    <subcellularLocation>
        <location evidence="1">Nucleus</location>
    </subcellularLocation>
</comment>
<evidence type="ECO:0000256" key="4">
    <source>
        <dbReference type="ARBA" id="ARBA00022833"/>
    </source>
</evidence>
<dbReference type="InterPro" id="IPR001628">
    <property type="entry name" value="Znf_hrmn_rcpt"/>
</dbReference>
<dbReference type="AlphaFoldDB" id="A0A1I7SCP9"/>
<evidence type="ECO:0000256" key="2">
    <source>
        <dbReference type="ARBA" id="ARBA00022723"/>
    </source>
</evidence>
<evidence type="ECO:0000259" key="11">
    <source>
        <dbReference type="PROSITE" id="PS51030"/>
    </source>
</evidence>
<keyword evidence="9" id="KW-0539">Nucleus</keyword>
<feature type="compositionally biased region" description="Low complexity" evidence="10">
    <location>
        <begin position="29"/>
        <end position="43"/>
    </location>
</feature>
<dbReference type="SMART" id="SM00399">
    <property type="entry name" value="ZnF_C4"/>
    <property type="match status" value="1"/>
</dbReference>
<evidence type="ECO:0000256" key="9">
    <source>
        <dbReference type="ARBA" id="ARBA00023242"/>
    </source>
</evidence>
<feature type="region of interest" description="Disordered" evidence="10">
    <location>
        <begin position="27"/>
        <end position="46"/>
    </location>
</feature>
<evidence type="ECO:0000256" key="6">
    <source>
        <dbReference type="ARBA" id="ARBA00023125"/>
    </source>
</evidence>
<dbReference type="PROSITE" id="PS51030">
    <property type="entry name" value="NUCLEAR_REC_DBD_2"/>
    <property type="match status" value="1"/>
</dbReference>
<dbReference type="WBParaSite" id="BXY_1080100.1">
    <property type="protein sequence ID" value="BXY_1080100.1"/>
    <property type="gene ID" value="BXY_1080100"/>
</dbReference>
<dbReference type="Proteomes" id="UP000095284">
    <property type="component" value="Unplaced"/>
</dbReference>
<keyword evidence="4" id="KW-0862">Zinc</keyword>
<evidence type="ECO:0000256" key="7">
    <source>
        <dbReference type="ARBA" id="ARBA00023163"/>
    </source>
</evidence>
<dbReference type="InterPro" id="IPR013088">
    <property type="entry name" value="Znf_NHR/GATA"/>
</dbReference>
<accession>A0A1I7SCP9</accession>
<dbReference type="InterPro" id="IPR049636">
    <property type="entry name" value="HNF4-like_DBD"/>
</dbReference>
<keyword evidence="5" id="KW-0805">Transcription regulation</keyword>
<evidence type="ECO:0000313" key="13">
    <source>
        <dbReference type="WBParaSite" id="BXY_1080100.1"/>
    </source>
</evidence>
<name>A0A1I7SCP9_BURXY</name>
<dbReference type="GO" id="GO:0004879">
    <property type="term" value="F:nuclear receptor activity"/>
    <property type="evidence" value="ECO:0007669"/>
    <property type="project" value="InterPro"/>
</dbReference>
<dbReference type="Gene3D" id="3.30.50.10">
    <property type="entry name" value="Erythroid Transcription Factor GATA-1, subunit A"/>
    <property type="match status" value="1"/>
</dbReference>
<protein>
    <submittedName>
        <fullName evidence="13">Nuclear receptor domain-containing protein</fullName>
    </submittedName>
</protein>
<dbReference type="InterPro" id="IPR016355">
    <property type="entry name" value="NR5-like"/>
</dbReference>
<proteinExistence type="predicted"/>
<dbReference type="PANTHER" id="PTHR24086">
    <property type="entry name" value="NUCLEAR RECEPTOR SUBFAMILY 5 GROUP A"/>
    <property type="match status" value="1"/>
</dbReference>
<evidence type="ECO:0000256" key="10">
    <source>
        <dbReference type="SAM" id="MobiDB-lite"/>
    </source>
</evidence>
<dbReference type="GO" id="GO:0008270">
    <property type="term" value="F:zinc ion binding"/>
    <property type="evidence" value="ECO:0007669"/>
    <property type="project" value="UniProtKB-KW"/>
</dbReference>
<organism evidence="12 13">
    <name type="scientific">Bursaphelenchus xylophilus</name>
    <name type="common">Pinewood nematode worm</name>
    <name type="synonym">Aphelenchoides xylophilus</name>
    <dbReference type="NCBI Taxonomy" id="6326"/>
    <lineage>
        <taxon>Eukaryota</taxon>
        <taxon>Metazoa</taxon>
        <taxon>Ecdysozoa</taxon>
        <taxon>Nematoda</taxon>
        <taxon>Chromadorea</taxon>
        <taxon>Rhabditida</taxon>
        <taxon>Tylenchina</taxon>
        <taxon>Tylenchomorpha</taxon>
        <taxon>Aphelenchoidea</taxon>
        <taxon>Aphelenchoididae</taxon>
        <taxon>Bursaphelenchus</taxon>
    </lineage>
</organism>
<evidence type="ECO:0000256" key="8">
    <source>
        <dbReference type="ARBA" id="ARBA00023170"/>
    </source>
</evidence>
<dbReference type="PRINTS" id="PR00047">
    <property type="entry name" value="STROIDFINGER"/>
</dbReference>
<feature type="domain" description="Nuclear receptor" evidence="11">
    <location>
        <begin position="52"/>
        <end position="128"/>
    </location>
</feature>
<keyword evidence="2" id="KW-0479">Metal-binding</keyword>
<evidence type="ECO:0000256" key="1">
    <source>
        <dbReference type="ARBA" id="ARBA00004123"/>
    </source>
</evidence>
<dbReference type="GO" id="GO:0005634">
    <property type="term" value="C:nucleus"/>
    <property type="evidence" value="ECO:0007669"/>
    <property type="project" value="UniProtKB-SubCell"/>
</dbReference>
<dbReference type="Pfam" id="PF00105">
    <property type="entry name" value="zf-C4"/>
    <property type="match status" value="1"/>
</dbReference>
<dbReference type="SUPFAM" id="SSF57716">
    <property type="entry name" value="Glucocorticoid receptor-like (DNA-binding domain)"/>
    <property type="match status" value="1"/>
</dbReference>
<dbReference type="GO" id="GO:0000978">
    <property type="term" value="F:RNA polymerase II cis-regulatory region sequence-specific DNA binding"/>
    <property type="evidence" value="ECO:0007669"/>
    <property type="project" value="InterPro"/>
</dbReference>
<keyword evidence="3" id="KW-0863">Zinc-finger</keyword>
<evidence type="ECO:0000256" key="3">
    <source>
        <dbReference type="ARBA" id="ARBA00022771"/>
    </source>
</evidence>